<dbReference type="Gene3D" id="3.80.10.10">
    <property type="entry name" value="Ribonuclease Inhibitor"/>
    <property type="match status" value="1"/>
</dbReference>
<dbReference type="Pfam" id="PF12937">
    <property type="entry name" value="F-box-like"/>
    <property type="match status" value="1"/>
</dbReference>
<feature type="domain" description="F-box" evidence="1">
    <location>
        <begin position="10"/>
        <end position="56"/>
    </location>
</feature>
<protein>
    <recommendedName>
        <fullName evidence="1">F-box domain-containing protein</fullName>
    </recommendedName>
</protein>
<accession>A0A2T7PB07</accession>
<proteinExistence type="predicted"/>
<dbReference type="OrthoDB" id="6162902at2759"/>
<name>A0A2T7PB07_POMCA</name>
<dbReference type="PROSITE" id="PS50181">
    <property type="entry name" value="FBOX"/>
    <property type="match status" value="1"/>
</dbReference>
<reference evidence="2 3" key="1">
    <citation type="submission" date="2018-04" db="EMBL/GenBank/DDBJ databases">
        <title>The genome of golden apple snail Pomacea canaliculata provides insight into stress tolerance and invasive adaptation.</title>
        <authorList>
            <person name="Liu C."/>
            <person name="Liu B."/>
            <person name="Ren Y."/>
            <person name="Zhang Y."/>
            <person name="Wang H."/>
            <person name="Li S."/>
            <person name="Jiang F."/>
            <person name="Yin L."/>
            <person name="Zhang G."/>
            <person name="Qian W."/>
            <person name="Fan W."/>
        </authorList>
    </citation>
    <scope>NUCLEOTIDE SEQUENCE [LARGE SCALE GENOMIC DNA]</scope>
    <source>
        <strain evidence="2">SZHN2017</strain>
        <tissue evidence="2">Muscle</tissue>
    </source>
</reference>
<dbReference type="STRING" id="400727.A0A2T7PB07"/>
<dbReference type="AlphaFoldDB" id="A0A2T7PB07"/>
<dbReference type="Gene3D" id="1.20.1280.50">
    <property type="match status" value="1"/>
</dbReference>
<dbReference type="EMBL" id="PZQS01000005">
    <property type="protein sequence ID" value="PVD30596.1"/>
    <property type="molecule type" value="Genomic_DNA"/>
</dbReference>
<dbReference type="SMART" id="SM00256">
    <property type="entry name" value="FBOX"/>
    <property type="match status" value="1"/>
</dbReference>
<keyword evidence="3" id="KW-1185">Reference proteome</keyword>
<dbReference type="InterPro" id="IPR036047">
    <property type="entry name" value="F-box-like_dom_sf"/>
</dbReference>
<evidence type="ECO:0000313" key="3">
    <source>
        <dbReference type="Proteomes" id="UP000245119"/>
    </source>
</evidence>
<dbReference type="InterPro" id="IPR032675">
    <property type="entry name" value="LRR_dom_sf"/>
</dbReference>
<sequence length="269" mass="30706">MVSTRRTAEVSHWHLMPVDILTTVFALLPEKDRCQAGLVCKAWNAVVNTPHLWRHHTFSFRGTNGKEAWRACKFVESALGAHVLHMEANILDCPLFPVEMRRFDSLRHLCLNHSYVNDDVLDNLTNPSNTLRVLQLQVEVSQYIHLIPLSTAIPSKSVLTSAGWRSAAGRCPLLRVFITMKATFHINWSEMGAIWPYEADLVRLFRQCRFLSDVILTMRVPVDTLLNIHKAVVAEKRGRMKLQIAGLEPPLMENFCLNFPYITVKHLGD</sequence>
<dbReference type="GO" id="GO:0031398">
    <property type="term" value="P:positive regulation of protein ubiquitination"/>
    <property type="evidence" value="ECO:0007669"/>
    <property type="project" value="TreeGrafter"/>
</dbReference>
<dbReference type="Proteomes" id="UP000245119">
    <property type="component" value="Linkage Group LG5"/>
</dbReference>
<dbReference type="InterPro" id="IPR001810">
    <property type="entry name" value="F-box_dom"/>
</dbReference>
<organism evidence="2 3">
    <name type="scientific">Pomacea canaliculata</name>
    <name type="common">Golden apple snail</name>
    <dbReference type="NCBI Taxonomy" id="400727"/>
    <lineage>
        <taxon>Eukaryota</taxon>
        <taxon>Metazoa</taxon>
        <taxon>Spiralia</taxon>
        <taxon>Lophotrochozoa</taxon>
        <taxon>Mollusca</taxon>
        <taxon>Gastropoda</taxon>
        <taxon>Caenogastropoda</taxon>
        <taxon>Architaenioglossa</taxon>
        <taxon>Ampullarioidea</taxon>
        <taxon>Ampullariidae</taxon>
        <taxon>Pomacea</taxon>
    </lineage>
</organism>
<dbReference type="PANTHER" id="PTHR20933">
    <property type="entry name" value="F-BOX ONLY PROTEIN 33"/>
    <property type="match status" value="1"/>
</dbReference>
<comment type="caution">
    <text evidence="2">The sequence shown here is derived from an EMBL/GenBank/DDBJ whole genome shotgun (WGS) entry which is preliminary data.</text>
</comment>
<evidence type="ECO:0000313" key="2">
    <source>
        <dbReference type="EMBL" id="PVD30596.1"/>
    </source>
</evidence>
<gene>
    <name evidence="2" type="ORF">C0Q70_09868</name>
</gene>
<evidence type="ECO:0000259" key="1">
    <source>
        <dbReference type="PROSITE" id="PS50181"/>
    </source>
</evidence>
<dbReference type="SUPFAM" id="SSF81383">
    <property type="entry name" value="F-box domain"/>
    <property type="match status" value="1"/>
</dbReference>
<dbReference type="PANTHER" id="PTHR20933:SF4">
    <property type="entry name" value="F-BOX INVOLVED IN POLYQ PATHOGENESIS, ISOFORM A"/>
    <property type="match status" value="1"/>
</dbReference>